<name>A0AA35ZLQ2_LACSI</name>
<sequence>MRKKRNRELDDLLHIRKELEDQVKEAKIAKVTLEIQKSLFPPWTIERIQRETVDYLNINWLELLVSFGLSNVADSQLDFPITRKAFLFRFFEKIEKAPFSDYDVNHMLLSFYIKYVKP</sequence>
<accession>A0AA35ZLQ2</accession>
<evidence type="ECO:0000313" key="3">
    <source>
        <dbReference type="Proteomes" id="UP001177003"/>
    </source>
</evidence>
<reference evidence="2" key="1">
    <citation type="submission" date="2023-04" db="EMBL/GenBank/DDBJ databases">
        <authorList>
            <person name="Vijverberg K."/>
            <person name="Xiong W."/>
            <person name="Schranz E."/>
        </authorList>
    </citation>
    <scope>NUCLEOTIDE SEQUENCE</scope>
</reference>
<feature type="coiled-coil region" evidence="1">
    <location>
        <begin position="2"/>
        <end position="36"/>
    </location>
</feature>
<gene>
    <name evidence="2" type="ORF">LSALG_LOCUS33479</name>
</gene>
<dbReference type="Proteomes" id="UP001177003">
    <property type="component" value="Chromosome 7"/>
</dbReference>
<keyword evidence="1" id="KW-0175">Coiled coil</keyword>
<evidence type="ECO:0000313" key="2">
    <source>
        <dbReference type="EMBL" id="CAI9294499.1"/>
    </source>
</evidence>
<keyword evidence="3" id="KW-1185">Reference proteome</keyword>
<dbReference type="AlphaFoldDB" id="A0AA35ZLQ2"/>
<organism evidence="2 3">
    <name type="scientific">Lactuca saligna</name>
    <name type="common">Willowleaf lettuce</name>
    <dbReference type="NCBI Taxonomy" id="75948"/>
    <lineage>
        <taxon>Eukaryota</taxon>
        <taxon>Viridiplantae</taxon>
        <taxon>Streptophyta</taxon>
        <taxon>Embryophyta</taxon>
        <taxon>Tracheophyta</taxon>
        <taxon>Spermatophyta</taxon>
        <taxon>Magnoliopsida</taxon>
        <taxon>eudicotyledons</taxon>
        <taxon>Gunneridae</taxon>
        <taxon>Pentapetalae</taxon>
        <taxon>asterids</taxon>
        <taxon>campanulids</taxon>
        <taxon>Asterales</taxon>
        <taxon>Asteraceae</taxon>
        <taxon>Cichorioideae</taxon>
        <taxon>Cichorieae</taxon>
        <taxon>Lactucinae</taxon>
        <taxon>Lactuca</taxon>
    </lineage>
</organism>
<proteinExistence type="predicted"/>
<protein>
    <submittedName>
        <fullName evidence="2">Uncharacterized protein</fullName>
    </submittedName>
</protein>
<evidence type="ECO:0000256" key="1">
    <source>
        <dbReference type="SAM" id="Coils"/>
    </source>
</evidence>
<dbReference type="EMBL" id="OX465083">
    <property type="protein sequence ID" value="CAI9294499.1"/>
    <property type="molecule type" value="Genomic_DNA"/>
</dbReference>